<reference evidence="3" key="1">
    <citation type="journal article" date="2014" name="Front. Microbiol.">
        <title>High frequency of phylogenetically diverse reductive dehalogenase-homologous genes in deep subseafloor sedimentary metagenomes.</title>
        <authorList>
            <person name="Kawai M."/>
            <person name="Futagami T."/>
            <person name="Toyoda A."/>
            <person name="Takaki Y."/>
            <person name="Nishi S."/>
            <person name="Hori S."/>
            <person name="Arai W."/>
            <person name="Tsubouchi T."/>
            <person name="Morono Y."/>
            <person name="Uchiyama I."/>
            <person name="Ito T."/>
            <person name="Fujiyama A."/>
            <person name="Inagaki F."/>
            <person name="Takami H."/>
        </authorList>
    </citation>
    <scope>NUCLEOTIDE SEQUENCE</scope>
    <source>
        <strain evidence="3">Expedition CK06-06</strain>
    </source>
</reference>
<evidence type="ECO:0000256" key="1">
    <source>
        <dbReference type="ARBA" id="ARBA00022857"/>
    </source>
</evidence>
<dbReference type="PANTHER" id="PTHR44154:SF1">
    <property type="entry name" value="QUINONE OXIDOREDUCTASE"/>
    <property type="match status" value="1"/>
</dbReference>
<feature type="non-terminal residue" evidence="3">
    <location>
        <position position="135"/>
    </location>
</feature>
<dbReference type="Pfam" id="PF08240">
    <property type="entry name" value="ADH_N"/>
    <property type="match status" value="1"/>
</dbReference>
<organism evidence="3">
    <name type="scientific">marine sediment metagenome</name>
    <dbReference type="NCBI Taxonomy" id="412755"/>
    <lineage>
        <taxon>unclassified sequences</taxon>
        <taxon>metagenomes</taxon>
        <taxon>ecological metagenomes</taxon>
    </lineage>
</organism>
<dbReference type="InterPro" id="IPR011032">
    <property type="entry name" value="GroES-like_sf"/>
</dbReference>
<dbReference type="AlphaFoldDB" id="X1BQY1"/>
<protein>
    <recommendedName>
        <fullName evidence="2">Alcohol dehydrogenase-like N-terminal domain-containing protein</fullName>
    </recommendedName>
</protein>
<gene>
    <name evidence="3" type="ORF">S01H4_32226</name>
</gene>
<dbReference type="Gene3D" id="3.90.180.10">
    <property type="entry name" value="Medium-chain alcohol dehydrogenases, catalytic domain"/>
    <property type="match status" value="1"/>
</dbReference>
<dbReference type="InterPro" id="IPR051603">
    <property type="entry name" value="Zinc-ADH_QOR/CCCR"/>
</dbReference>
<proteinExistence type="predicted"/>
<name>X1BQY1_9ZZZZ</name>
<comment type="caution">
    <text evidence="3">The sequence shown here is derived from an EMBL/GenBank/DDBJ whole genome shotgun (WGS) entry which is preliminary data.</text>
</comment>
<dbReference type="InterPro" id="IPR013154">
    <property type="entry name" value="ADH-like_N"/>
</dbReference>
<dbReference type="EMBL" id="BART01016817">
    <property type="protein sequence ID" value="GAG86568.1"/>
    <property type="molecule type" value="Genomic_DNA"/>
</dbReference>
<evidence type="ECO:0000313" key="3">
    <source>
        <dbReference type="EMBL" id="GAG86568.1"/>
    </source>
</evidence>
<keyword evidence="1" id="KW-0521">NADP</keyword>
<sequence>MKAIVYTKYGPPDDVLELREVVKPTPKDDEVLVEVHAASVNYSEWAFVRGKPFVARLWSGLLKPKNKIPGADIAGQIEAVGVNVKQFQLGNEVFGDLCQSGFGGFAEYVCARENALALKPAMMTFEEAAAVPQAG</sequence>
<dbReference type="PANTHER" id="PTHR44154">
    <property type="entry name" value="QUINONE OXIDOREDUCTASE"/>
    <property type="match status" value="1"/>
</dbReference>
<evidence type="ECO:0000259" key="2">
    <source>
        <dbReference type="Pfam" id="PF08240"/>
    </source>
</evidence>
<accession>X1BQY1</accession>
<dbReference type="SUPFAM" id="SSF50129">
    <property type="entry name" value="GroES-like"/>
    <property type="match status" value="1"/>
</dbReference>
<feature type="domain" description="Alcohol dehydrogenase-like N-terminal" evidence="2">
    <location>
        <begin position="28"/>
        <end position="120"/>
    </location>
</feature>